<dbReference type="Proteomes" id="UP000288805">
    <property type="component" value="Unassembled WGS sequence"/>
</dbReference>
<organism evidence="2 3">
    <name type="scientific">Vitis vinifera</name>
    <name type="common">Grape</name>
    <dbReference type="NCBI Taxonomy" id="29760"/>
    <lineage>
        <taxon>Eukaryota</taxon>
        <taxon>Viridiplantae</taxon>
        <taxon>Streptophyta</taxon>
        <taxon>Embryophyta</taxon>
        <taxon>Tracheophyta</taxon>
        <taxon>Spermatophyta</taxon>
        <taxon>Magnoliopsida</taxon>
        <taxon>eudicotyledons</taxon>
        <taxon>Gunneridae</taxon>
        <taxon>Pentapetalae</taxon>
        <taxon>rosids</taxon>
        <taxon>Vitales</taxon>
        <taxon>Vitaceae</taxon>
        <taxon>Viteae</taxon>
        <taxon>Vitis</taxon>
    </lineage>
</organism>
<sequence length="502" mass="57210">MENNAIAGTPTPPSTNNIAGTTTPPPSNNKYCSLFPLFFWFGNREPFIRSATKGESSNDEHLIDIDTLVWNDTDEASNARERTPSIPKIPTALRNSQNQKLPGWFKPNVISIGPYYYGQKDYQEAQKLKSGHAKKFIEESQQEKDVLYLKIKKKTPELRKCYDNKAIWECYDNKTKGEMSDRKLATIFLLDGCFLLHFINYSSKKDGSDILGFTNHEMAHIKEDLFLLENQLPYKVLKLLFKDAKNSKPSMEEKIKDFVASHVPFPRGIRVKEVNPKPCHLLHYLQGVILGKPVTISPTQKQDEEDDGRGRGRPEWHSCENVHELRKVDIHFKSSPTSYLTDISFEPLFGTTGCLKLPTISMNASTMIIFLNLVAFESSDTTNNLGVISYLCFLDSLIARWDDVKELQAAGILRNFFGEQRDVAQFFNNVCSKLVPNPSAYEDVKLQIQSHVDRHHNCRLRKWHVQCKQKYFSSPWSLMALTAAVIGLSLTAIQTYTSVFPL</sequence>
<protein>
    <submittedName>
        <fullName evidence="2">UPF0481 protein</fullName>
    </submittedName>
</protein>
<proteinExistence type="predicted"/>
<reference evidence="2 3" key="1">
    <citation type="journal article" date="2018" name="PLoS Genet.">
        <title>Population sequencing reveals clonal diversity and ancestral inbreeding in the grapevine cultivar Chardonnay.</title>
        <authorList>
            <person name="Roach M.J."/>
            <person name="Johnson D.L."/>
            <person name="Bohlmann J."/>
            <person name="van Vuuren H.J."/>
            <person name="Jones S.J."/>
            <person name="Pretorius I.S."/>
            <person name="Schmidt S.A."/>
            <person name="Borneman A.R."/>
        </authorList>
    </citation>
    <scope>NUCLEOTIDE SEQUENCE [LARGE SCALE GENOMIC DNA]</scope>
    <source>
        <strain evidence="3">cv. Chardonnay</strain>
        <tissue evidence="2">Leaf</tissue>
    </source>
</reference>
<comment type="caution">
    <text evidence="2">The sequence shown here is derived from an EMBL/GenBank/DDBJ whole genome shotgun (WGS) entry which is preliminary data.</text>
</comment>
<dbReference type="AlphaFoldDB" id="A0A438DKP1"/>
<dbReference type="InterPro" id="IPR004158">
    <property type="entry name" value="DUF247_pln"/>
</dbReference>
<evidence type="ECO:0000313" key="3">
    <source>
        <dbReference type="Proteomes" id="UP000288805"/>
    </source>
</evidence>
<feature type="region of interest" description="Disordered" evidence="1">
    <location>
        <begin position="1"/>
        <end position="25"/>
    </location>
</feature>
<name>A0A438DKP1_VITVI</name>
<dbReference type="Pfam" id="PF03140">
    <property type="entry name" value="DUF247"/>
    <property type="match status" value="1"/>
</dbReference>
<dbReference type="EMBL" id="QGNW01001587">
    <property type="protein sequence ID" value="RVW35988.1"/>
    <property type="molecule type" value="Genomic_DNA"/>
</dbReference>
<dbReference type="PANTHER" id="PTHR31170:SF25">
    <property type="entry name" value="BNAA09G04570D PROTEIN"/>
    <property type="match status" value="1"/>
</dbReference>
<accession>A0A438DKP1</accession>
<evidence type="ECO:0000256" key="1">
    <source>
        <dbReference type="SAM" id="MobiDB-lite"/>
    </source>
</evidence>
<dbReference type="PANTHER" id="PTHR31170">
    <property type="entry name" value="BNAC04G53230D PROTEIN"/>
    <property type="match status" value="1"/>
</dbReference>
<evidence type="ECO:0000313" key="2">
    <source>
        <dbReference type="EMBL" id="RVW35988.1"/>
    </source>
</evidence>
<gene>
    <name evidence="2" type="primary">VvCHDh000002_4</name>
    <name evidence="2" type="ORF">CK203_078280</name>
</gene>
<feature type="region of interest" description="Disordered" evidence="1">
    <location>
        <begin position="296"/>
        <end position="316"/>
    </location>
</feature>